<evidence type="ECO:0000313" key="2">
    <source>
        <dbReference type="Proteomes" id="UP000009027"/>
    </source>
</evidence>
<dbReference type="EMBL" id="CAEX01000047">
    <property type="protein sequence ID" value="CCD17930.1"/>
    <property type="molecule type" value="Genomic_DNA"/>
</dbReference>
<name>F9WKB0_TRYVY</name>
<evidence type="ECO:0000313" key="1">
    <source>
        <dbReference type="EMBL" id="CCD17930.1"/>
    </source>
</evidence>
<gene>
    <name evidence="1" type="ORF">TvY486_0005570</name>
</gene>
<keyword evidence="2" id="KW-1185">Reference proteome</keyword>
<proteinExistence type="predicted"/>
<accession>F9WKB0</accession>
<reference evidence="1 2" key="1">
    <citation type="journal article" date="2012" name="Proc. Natl. Acad. Sci. U.S.A.">
        <title>Antigenic diversity is generated by distinct evolutionary mechanisms in African trypanosome species.</title>
        <authorList>
            <person name="Jackson A.P."/>
            <person name="Berry A."/>
            <person name="Aslett M."/>
            <person name="Allison H.C."/>
            <person name="Burton P."/>
            <person name="Vavrova-Anderson J."/>
            <person name="Brown R."/>
            <person name="Browne H."/>
            <person name="Corton N."/>
            <person name="Hauser H."/>
            <person name="Gamble J."/>
            <person name="Gilderthorp R."/>
            <person name="Marcello L."/>
            <person name="McQuillan J."/>
            <person name="Otto T.D."/>
            <person name="Quail M.A."/>
            <person name="Sanders M.J."/>
            <person name="van Tonder A."/>
            <person name="Ginger M.L."/>
            <person name="Field M.C."/>
            <person name="Barry J.D."/>
            <person name="Hertz-Fowler C."/>
            <person name="Berriman M."/>
        </authorList>
    </citation>
    <scope>NUCLEOTIDE SEQUENCE</scope>
    <source>
        <strain evidence="1 2">Y486</strain>
    </source>
</reference>
<dbReference type="Proteomes" id="UP000009027">
    <property type="component" value="Unassembled WGS sequence"/>
</dbReference>
<protein>
    <submittedName>
        <fullName evidence="1">Uncharacterized protein</fullName>
    </submittedName>
</protein>
<sequence>MDAASALSEKASGLLYEVARATSELDAQAKRIKNALADVIRNVTNTCISTTDCANVCAGQATHEINKSLRDTLASILSLNALRNVPALPSKLEAMEAEAECIRKLRDDVKRHAMAVVAAARDATDIEGNHTCMPLFVQLLHALH</sequence>
<dbReference type="AlphaFoldDB" id="F9WKB0"/>
<organism evidence="1 2">
    <name type="scientific">Trypanosoma vivax (strain Y486)</name>
    <dbReference type="NCBI Taxonomy" id="1055687"/>
    <lineage>
        <taxon>Eukaryota</taxon>
        <taxon>Discoba</taxon>
        <taxon>Euglenozoa</taxon>
        <taxon>Kinetoplastea</taxon>
        <taxon>Metakinetoplastina</taxon>
        <taxon>Trypanosomatida</taxon>
        <taxon>Trypanosomatidae</taxon>
        <taxon>Trypanosoma</taxon>
        <taxon>Duttonella</taxon>
    </lineage>
</organism>
<dbReference type="VEuPathDB" id="TriTrypDB:TvY486_0005570"/>